<protein>
    <submittedName>
        <fullName evidence="2">Enoyl-CoA hydratase/isomerase family protein</fullName>
    </submittedName>
</protein>
<organism evidence="2 3">
    <name type="scientific">Scopulibacillus cellulosilyticus</name>
    <dbReference type="NCBI Taxonomy" id="2665665"/>
    <lineage>
        <taxon>Bacteria</taxon>
        <taxon>Bacillati</taxon>
        <taxon>Bacillota</taxon>
        <taxon>Bacilli</taxon>
        <taxon>Bacillales</taxon>
        <taxon>Sporolactobacillaceae</taxon>
        <taxon>Scopulibacillus</taxon>
    </lineage>
</organism>
<comment type="similarity">
    <text evidence="1">Belongs to the enoyl-CoA hydratase/isomerase family.</text>
</comment>
<dbReference type="Pfam" id="PF00378">
    <property type="entry name" value="ECH_1"/>
    <property type="match status" value="1"/>
</dbReference>
<dbReference type="Gene3D" id="3.90.226.10">
    <property type="entry name" value="2-enoyl-CoA Hydratase, Chain A, domain 1"/>
    <property type="match status" value="1"/>
</dbReference>
<comment type="caution">
    <text evidence="2">The sequence shown here is derived from an EMBL/GenBank/DDBJ whole genome shotgun (WGS) entry which is preliminary data.</text>
</comment>
<dbReference type="RefSeq" id="WP_380967339.1">
    <property type="nucleotide sequence ID" value="NZ_JBHTCO010000019.1"/>
</dbReference>
<dbReference type="Proteomes" id="UP001596505">
    <property type="component" value="Unassembled WGS sequence"/>
</dbReference>
<proteinExistence type="inferred from homology"/>
<dbReference type="InterPro" id="IPR029045">
    <property type="entry name" value="ClpP/crotonase-like_dom_sf"/>
</dbReference>
<evidence type="ECO:0000256" key="1">
    <source>
        <dbReference type="ARBA" id="ARBA00005254"/>
    </source>
</evidence>
<dbReference type="PANTHER" id="PTHR43459">
    <property type="entry name" value="ENOYL-COA HYDRATASE"/>
    <property type="match status" value="1"/>
</dbReference>
<dbReference type="EMBL" id="JBHTCO010000019">
    <property type="protein sequence ID" value="MFC7394217.1"/>
    <property type="molecule type" value="Genomic_DNA"/>
</dbReference>
<dbReference type="SUPFAM" id="SSF52096">
    <property type="entry name" value="ClpP/crotonase"/>
    <property type="match status" value="1"/>
</dbReference>
<accession>A0ABW2PXW9</accession>
<evidence type="ECO:0000313" key="3">
    <source>
        <dbReference type="Proteomes" id="UP001596505"/>
    </source>
</evidence>
<dbReference type="InterPro" id="IPR014748">
    <property type="entry name" value="Enoyl-CoA_hydra_C"/>
</dbReference>
<keyword evidence="3" id="KW-1185">Reference proteome</keyword>
<evidence type="ECO:0000313" key="2">
    <source>
        <dbReference type="EMBL" id="MFC7394217.1"/>
    </source>
</evidence>
<reference evidence="3" key="1">
    <citation type="journal article" date="2019" name="Int. J. Syst. Evol. Microbiol.">
        <title>The Global Catalogue of Microorganisms (GCM) 10K type strain sequencing project: providing services to taxonomists for standard genome sequencing and annotation.</title>
        <authorList>
            <consortium name="The Broad Institute Genomics Platform"/>
            <consortium name="The Broad Institute Genome Sequencing Center for Infectious Disease"/>
            <person name="Wu L."/>
            <person name="Ma J."/>
        </authorList>
    </citation>
    <scope>NUCLEOTIDE SEQUENCE [LARGE SCALE GENOMIC DNA]</scope>
    <source>
        <strain evidence="3">CGMCC 1.16305</strain>
    </source>
</reference>
<sequence>MGNEHLLINIENNIMSLTLNRPDSLNAFSPEMVNGLKEAIKKAKYDDEIRVVTISGSGRSFCAGGDVKGMGEASPMETYEHLGQLNELIIQMTDLEKPIVAVIHGYAAGVGVCLAMACDQIVAAENSKFVLSFSNVGLISDGGGLFFLPRTLGLLRAKELLFNAEPIDAAKAEQWGMVNRIYPADQLQEQAFAYAQKLAKGPSRAYGFIKKIANRSLTADLKEILEVEQTTQGIVTSSADHKEGVAAFREKRRPNFIR</sequence>
<dbReference type="Gene3D" id="1.10.12.10">
    <property type="entry name" value="Lyase 2-enoyl-coa Hydratase, Chain A, domain 2"/>
    <property type="match status" value="1"/>
</dbReference>
<name>A0ABW2PXW9_9BACL</name>
<dbReference type="CDD" id="cd06558">
    <property type="entry name" value="crotonase-like"/>
    <property type="match status" value="1"/>
</dbReference>
<gene>
    <name evidence="2" type="ORF">ACFQRG_14775</name>
</gene>
<dbReference type="InterPro" id="IPR001753">
    <property type="entry name" value="Enoyl-CoA_hydra/iso"/>
</dbReference>
<dbReference type="PANTHER" id="PTHR43459:SF1">
    <property type="entry name" value="EG:BACN32G11.4 PROTEIN"/>
    <property type="match status" value="1"/>
</dbReference>